<keyword evidence="1" id="KW-0732">Signal</keyword>
<accession>A0A1I7J722</accession>
<name>A0A1I7J722_9BURK</name>
<feature type="chain" id="PRO_5011711444" evidence="1">
    <location>
        <begin position="19"/>
        <end position="170"/>
    </location>
</feature>
<dbReference type="RefSeq" id="WP_093555961.1">
    <property type="nucleotide sequence ID" value="NZ_FPBO01000010.1"/>
</dbReference>
<dbReference type="InterPro" id="IPR038507">
    <property type="entry name" value="YcnI-like_sf"/>
</dbReference>
<protein>
    <submittedName>
        <fullName evidence="3">Uncharacterized protein YcnI</fullName>
    </submittedName>
</protein>
<sequence length="170" mass="17883">MKKTLIAAAILLAQSAHAHVTLDQPTGPAGTYQKLTFRVGHGCDGSPTKAITVTLPENVTGAKPMAKPGWKISLVHGKLSVPVESHGRAITTAVREVTWTGGPLPDEYIDEFTVQAKLPAEPGKVYFRVVQQCAKGSVAWDEIPGNTGVKLLAPAPVLDVVPADGAAHQH</sequence>
<reference evidence="4" key="1">
    <citation type="submission" date="2016-10" db="EMBL/GenBank/DDBJ databases">
        <authorList>
            <person name="Varghese N."/>
            <person name="Submissions S."/>
        </authorList>
    </citation>
    <scope>NUCLEOTIDE SEQUENCE [LARGE SCALE GENOMIC DNA]</scope>
    <source>
        <strain evidence="4">CGMCC 1.11014</strain>
    </source>
</reference>
<dbReference type="EMBL" id="FPBO01000010">
    <property type="protein sequence ID" value="SFU80968.1"/>
    <property type="molecule type" value="Genomic_DNA"/>
</dbReference>
<proteinExistence type="predicted"/>
<evidence type="ECO:0000313" key="4">
    <source>
        <dbReference type="Proteomes" id="UP000199391"/>
    </source>
</evidence>
<evidence type="ECO:0000313" key="3">
    <source>
        <dbReference type="EMBL" id="SFU80968.1"/>
    </source>
</evidence>
<dbReference type="AlphaFoldDB" id="A0A1I7J722"/>
<feature type="domain" description="YncI copper-binding" evidence="2">
    <location>
        <begin position="19"/>
        <end position="160"/>
    </location>
</feature>
<feature type="signal peptide" evidence="1">
    <location>
        <begin position="1"/>
        <end position="18"/>
    </location>
</feature>
<dbReference type="Gene3D" id="2.60.40.2230">
    <property type="entry name" value="Uncharacterised protein YcnI-like PF07987, DUF1775"/>
    <property type="match status" value="1"/>
</dbReference>
<dbReference type="OrthoDB" id="9796962at2"/>
<keyword evidence="4" id="KW-1185">Reference proteome</keyword>
<dbReference type="CDD" id="cd08545">
    <property type="entry name" value="YcnI_like"/>
    <property type="match status" value="1"/>
</dbReference>
<evidence type="ECO:0000256" key="1">
    <source>
        <dbReference type="SAM" id="SignalP"/>
    </source>
</evidence>
<organism evidence="3 4">
    <name type="scientific">Pseudoduganella namucuonensis</name>
    <dbReference type="NCBI Taxonomy" id="1035707"/>
    <lineage>
        <taxon>Bacteria</taxon>
        <taxon>Pseudomonadati</taxon>
        <taxon>Pseudomonadota</taxon>
        <taxon>Betaproteobacteria</taxon>
        <taxon>Burkholderiales</taxon>
        <taxon>Oxalobacteraceae</taxon>
        <taxon>Telluria group</taxon>
        <taxon>Pseudoduganella</taxon>
    </lineage>
</organism>
<dbReference type="InterPro" id="IPR012533">
    <property type="entry name" value="YcnI-copper_dom"/>
</dbReference>
<dbReference type="STRING" id="1035707.SAMN05216552_1010118"/>
<gene>
    <name evidence="3" type="ORF">SAMN05216552_1010118</name>
</gene>
<dbReference type="Proteomes" id="UP000199391">
    <property type="component" value="Unassembled WGS sequence"/>
</dbReference>
<evidence type="ECO:0000259" key="2">
    <source>
        <dbReference type="Pfam" id="PF07987"/>
    </source>
</evidence>
<dbReference type="Pfam" id="PF07987">
    <property type="entry name" value="DUF1775"/>
    <property type="match status" value="1"/>
</dbReference>